<dbReference type="InParanoid" id="A0A177C3A3"/>
<proteinExistence type="predicted"/>
<dbReference type="GeneID" id="28769021"/>
<sequence length="52" mass="5916">MPTFSFDLFGSHHLLFFGLQSVLAAMALFYLRWNSSCRDCSYVLSDPPTPLD</sequence>
<evidence type="ECO:0000313" key="3">
    <source>
        <dbReference type="Proteomes" id="UP000077069"/>
    </source>
</evidence>
<protein>
    <submittedName>
        <fullName evidence="2">Uncharacterized protein</fullName>
    </submittedName>
</protein>
<dbReference type="AlphaFoldDB" id="A0A177C3A3"/>
<keyword evidence="3" id="KW-1185">Reference proteome</keyword>
<evidence type="ECO:0000313" key="2">
    <source>
        <dbReference type="EMBL" id="OAG01389.1"/>
    </source>
</evidence>
<dbReference type="EMBL" id="KV441557">
    <property type="protein sequence ID" value="OAG01389.1"/>
    <property type="molecule type" value="Genomic_DNA"/>
</dbReference>
<evidence type="ECO:0000256" key="1">
    <source>
        <dbReference type="SAM" id="Phobius"/>
    </source>
</evidence>
<keyword evidence="1" id="KW-0812">Transmembrane</keyword>
<reference evidence="2 3" key="1">
    <citation type="submission" date="2016-05" db="EMBL/GenBank/DDBJ databases">
        <title>Comparative analysis of secretome profiles of manganese(II)-oxidizing ascomycete fungi.</title>
        <authorList>
            <consortium name="DOE Joint Genome Institute"/>
            <person name="Zeiner C.A."/>
            <person name="Purvine S.O."/>
            <person name="Zink E.M."/>
            <person name="Wu S."/>
            <person name="Pasa-Tolic L."/>
            <person name="Chaput D.L."/>
            <person name="Haridas S."/>
            <person name="Grigoriev I.V."/>
            <person name="Santelli C.M."/>
            <person name="Hansel C.M."/>
        </authorList>
    </citation>
    <scope>NUCLEOTIDE SEQUENCE [LARGE SCALE GENOMIC DNA]</scope>
    <source>
        <strain evidence="2 3">AP3s5-JAC2a</strain>
    </source>
</reference>
<accession>A0A177C3A3</accession>
<keyword evidence="1" id="KW-1133">Transmembrane helix</keyword>
<gene>
    <name evidence="2" type="ORF">CC84DRAFT_190674</name>
</gene>
<keyword evidence="1" id="KW-0472">Membrane</keyword>
<feature type="transmembrane region" description="Helical" evidence="1">
    <location>
        <begin position="12"/>
        <end position="31"/>
    </location>
</feature>
<name>A0A177C3A3_9PLEO</name>
<dbReference type="Proteomes" id="UP000077069">
    <property type="component" value="Unassembled WGS sequence"/>
</dbReference>
<dbReference type="RefSeq" id="XP_018031754.1">
    <property type="nucleotide sequence ID" value="XM_018185535.1"/>
</dbReference>
<organism evidence="2 3">
    <name type="scientific">Paraphaeosphaeria sporulosa</name>
    <dbReference type="NCBI Taxonomy" id="1460663"/>
    <lineage>
        <taxon>Eukaryota</taxon>
        <taxon>Fungi</taxon>
        <taxon>Dikarya</taxon>
        <taxon>Ascomycota</taxon>
        <taxon>Pezizomycotina</taxon>
        <taxon>Dothideomycetes</taxon>
        <taxon>Pleosporomycetidae</taxon>
        <taxon>Pleosporales</taxon>
        <taxon>Massarineae</taxon>
        <taxon>Didymosphaeriaceae</taxon>
        <taxon>Paraphaeosphaeria</taxon>
    </lineage>
</organism>